<sequence length="163" mass="18688">MMIDSFTHARLTHARLTPSSPPSLSLSLSLSLSVLLRQKQKTPPSSLPTLLLLLIRHAPLHRKEPFVNIPKDTIREALKVVLDEKNHPLLIHCKRGKFMGGRGRGEERRTKPVKKNRDPRWEEEFQFTLDEPPTNDRIHVEVVSTSSRMGLLHPKIGNEFLKE</sequence>
<dbReference type="EMBL" id="CM045763">
    <property type="protein sequence ID" value="KAI8020999.1"/>
    <property type="molecule type" value="Genomic_DNA"/>
</dbReference>
<comment type="caution">
    <text evidence="1">The sequence shown here is derived from an EMBL/GenBank/DDBJ whole genome shotgun (WGS) entry which is preliminary data.</text>
</comment>
<keyword evidence="2" id="KW-1185">Reference proteome</keyword>
<protein>
    <submittedName>
        <fullName evidence="1">Synaptotagmin-1</fullName>
    </submittedName>
</protein>
<organism evidence="1 2">
    <name type="scientific">Camellia lanceoleosa</name>
    <dbReference type="NCBI Taxonomy" id="1840588"/>
    <lineage>
        <taxon>Eukaryota</taxon>
        <taxon>Viridiplantae</taxon>
        <taxon>Streptophyta</taxon>
        <taxon>Embryophyta</taxon>
        <taxon>Tracheophyta</taxon>
        <taxon>Spermatophyta</taxon>
        <taxon>Magnoliopsida</taxon>
        <taxon>eudicotyledons</taxon>
        <taxon>Gunneridae</taxon>
        <taxon>Pentapetalae</taxon>
        <taxon>asterids</taxon>
        <taxon>Ericales</taxon>
        <taxon>Theaceae</taxon>
        <taxon>Camellia</taxon>
    </lineage>
</organism>
<name>A0ACC0I5L0_9ERIC</name>
<reference evidence="1 2" key="1">
    <citation type="journal article" date="2022" name="Plant J.">
        <title>Chromosome-level genome of Camellia lanceoleosa provides a valuable resource for understanding genome evolution and self-incompatibility.</title>
        <authorList>
            <person name="Gong W."/>
            <person name="Xiao S."/>
            <person name="Wang L."/>
            <person name="Liao Z."/>
            <person name="Chang Y."/>
            <person name="Mo W."/>
            <person name="Hu G."/>
            <person name="Li W."/>
            <person name="Zhao G."/>
            <person name="Zhu H."/>
            <person name="Hu X."/>
            <person name="Ji K."/>
            <person name="Xiang X."/>
            <person name="Song Q."/>
            <person name="Yuan D."/>
            <person name="Jin S."/>
            <person name="Zhang L."/>
        </authorList>
    </citation>
    <scope>NUCLEOTIDE SEQUENCE [LARGE SCALE GENOMIC DNA]</scope>
    <source>
        <strain evidence="1">SQ_2022a</strain>
    </source>
</reference>
<gene>
    <name evidence="1" type="ORF">LOK49_LG03G00257</name>
</gene>
<evidence type="ECO:0000313" key="2">
    <source>
        <dbReference type="Proteomes" id="UP001060215"/>
    </source>
</evidence>
<accession>A0ACC0I5L0</accession>
<evidence type="ECO:0000313" key="1">
    <source>
        <dbReference type="EMBL" id="KAI8020999.1"/>
    </source>
</evidence>
<proteinExistence type="predicted"/>
<dbReference type="Proteomes" id="UP001060215">
    <property type="component" value="Chromosome 6"/>
</dbReference>